<feature type="compositionally biased region" description="Polar residues" evidence="2">
    <location>
        <begin position="234"/>
        <end position="246"/>
    </location>
</feature>
<feature type="coiled-coil region" evidence="1">
    <location>
        <begin position="12"/>
        <end position="118"/>
    </location>
</feature>
<comment type="caution">
    <text evidence="3">The sequence shown here is derived from an EMBL/GenBank/DDBJ whole genome shotgun (WGS) entry which is preliminary data.</text>
</comment>
<gene>
    <name evidence="3" type="ORF">PHET_05235</name>
</gene>
<reference evidence="3" key="1">
    <citation type="submission" date="2019-05" db="EMBL/GenBank/DDBJ databases">
        <title>Annotation for the trematode Paragonimus heterotremus.</title>
        <authorList>
            <person name="Choi Y.-J."/>
        </authorList>
    </citation>
    <scope>NUCLEOTIDE SEQUENCE</scope>
    <source>
        <strain evidence="3">LC</strain>
    </source>
</reference>
<feature type="region of interest" description="Disordered" evidence="2">
    <location>
        <begin position="207"/>
        <end position="256"/>
    </location>
</feature>
<feature type="region of interest" description="Disordered" evidence="2">
    <location>
        <begin position="269"/>
        <end position="299"/>
    </location>
</feature>
<feature type="compositionally biased region" description="Basic and acidic residues" evidence="2">
    <location>
        <begin position="273"/>
        <end position="285"/>
    </location>
</feature>
<sequence>IDRDRSQQQELCSKLQTENKDLLQSVRRLEEENLDLRRDLQKLQAFKIQQEETQAARLVEVNTKQRLEVETEMEQQRSALVQAEKALQVKERSHRHRVRCLEEQVSLLKTQLAQEISRRTLSSFKPIFLSEHISPNQSNLLQFGSPNADIELPEALSKADGSLPQDIVLSGLYKPTAAPSRYDPYYYQVTGSIPARLDRSYGASRVFNRERESESSQRATHQPSSIIPRDGDSHQTLTEGTESNGKSGLRSGAGASNIIHSSTSRMSTLFGDHGYHESTPSERLNRSISESLIRRHLER</sequence>
<name>A0A8J4TKY4_9TREM</name>
<feature type="compositionally biased region" description="Polar residues" evidence="2">
    <location>
        <begin position="216"/>
        <end position="225"/>
    </location>
</feature>
<evidence type="ECO:0000256" key="1">
    <source>
        <dbReference type="SAM" id="Coils"/>
    </source>
</evidence>
<accession>A0A8J4TKY4</accession>
<dbReference type="AlphaFoldDB" id="A0A8J4TKY4"/>
<dbReference type="OrthoDB" id="3549872at2759"/>
<protein>
    <submittedName>
        <fullName evidence="3">Uncharacterized protein</fullName>
    </submittedName>
</protein>
<feature type="non-terminal residue" evidence="3">
    <location>
        <position position="299"/>
    </location>
</feature>
<dbReference type="Proteomes" id="UP000748531">
    <property type="component" value="Unassembled WGS sequence"/>
</dbReference>
<proteinExistence type="predicted"/>
<evidence type="ECO:0000313" key="4">
    <source>
        <dbReference type="Proteomes" id="UP000748531"/>
    </source>
</evidence>
<evidence type="ECO:0000256" key="2">
    <source>
        <dbReference type="SAM" id="MobiDB-lite"/>
    </source>
</evidence>
<dbReference type="EMBL" id="LUCH01002571">
    <property type="protein sequence ID" value="KAF5401294.1"/>
    <property type="molecule type" value="Genomic_DNA"/>
</dbReference>
<evidence type="ECO:0000313" key="3">
    <source>
        <dbReference type="EMBL" id="KAF5401294.1"/>
    </source>
</evidence>
<keyword evidence="4" id="KW-1185">Reference proteome</keyword>
<keyword evidence="1" id="KW-0175">Coiled coil</keyword>
<organism evidence="3 4">
    <name type="scientific">Paragonimus heterotremus</name>
    <dbReference type="NCBI Taxonomy" id="100268"/>
    <lineage>
        <taxon>Eukaryota</taxon>
        <taxon>Metazoa</taxon>
        <taxon>Spiralia</taxon>
        <taxon>Lophotrochozoa</taxon>
        <taxon>Platyhelminthes</taxon>
        <taxon>Trematoda</taxon>
        <taxon>Digenea</taxon>
        <taxon>Plagiorchiida</taxon>
        <taxon>Troglotremata</taxon>
        <taxon>Troglotrematidae</taxon>
        <taxon>Paragonimus</taxon>
    </lineage>
</organism>